<dbReference type="GO" id="GO:0004519">
    <property type="term" value="F:endonuclease activity"/>
    <property type="evidence" value="ECO:0007669"/>
    <property type="project" value="UniProtKB-KW"/>
</dbReference>
<dbReference type="PATRIC" id="fig|1125712.3.peg.843"/>
<keyword evidence="4" id="KW-0255">Endonuclease</keyword>
<proteinExistence type="inferred from homology"/>
<dbReference type="Gene3D" id="3.30.920.30">
    <property type="entry name" value="Hypothetical protein"/>
    <property type="match status" value="1"/>
</dbReference>
<gene>
    <name evidence="8" type="ORF">HMPREF1316_2665</name>
</gene>
<evidence type="ECO:0000313" key="9">
    <source>
        <dbReference type="Proteomes" id="UP000016638"/>
    </source>
</evidence>
<keyword evidence="7" id="KW-0346">Stress response</keyword>
<keyword evidence="9" id="KW-1185">Reference proteome</keyword>
<name>U2V911_9ACTN</name>
<evidence type="ECO:0000256" key="4">
    <source>
        <dbReference type="ARBA" id="ARBA00022759"/>
    </source>
</evidence>
<evidence type="ECO:0000256" key="5">
    <source>
        <dbReference type="ARBA" id="ARBA00022801"/>
    </source>
</evidence>
<evidence type="ECO:0000256" key="1">
    <source>
        <dbReference type="ARBA" id="ARBA00006620"/>
    </source>
</evidence>
<keyword evidence="2" id="KW-1277">Toxin-antitoxin system</keyword>
<dbReference type="STRING" id="1125712.HMPREF1316_2665"/>
<accession>U2V911</accession>
<dbReference type="Pfam" id="PF07927">
    <property type="entry name" value="HicA_toxin"/>
    <property type="match status" value="1"/>
</dbReference>
<keyword evidence="3" id="KW-0540">Nuclease</keyword>
<dbReference type="eggNOG" id="ENOG5031V1P">
    <property type="taxonomic scope" value="Bacteria"/>
</dbReference>
<dbReference type="InterPro" id="IPR038570">
    <property type="entry name" value="HicA_sf"/>
</dbReference>
<dbReference type="EMBL" id="AWEZ01000036">
    <property type="protein sequence ID" value="ERL09101.1"/>
    <property type="molecule type" value="Genomic_DNA"/>
</dbReference>
<sequence length="61" mass="7079">MSLNYREAVKLIRRNGGRFIWHGASHDIFETKDGKEIQVPRHAKDLSSGVERDIKEELGMR</sequence>
<evidence type="ECO:0000256" key="2">
    <source>
        <dbReference type="ARBA" id="ARBA00022649"/>
    </source>
</evidence>
<evidence type="ECO:0000256" key="7">
    <source>
        <dbReference type="ARBA" id="ARBA00023016"/>
    </source>
</evidence>
<evidence type="ECO:0000313" key="8">
    <source>
        <dbReference type="EMBL" id="ERL09101.1"/>
    </source>
</evidence>
<organism evidence="8 9">
    <name type="scientific">Olsenella profusa F0195</name>
    <dbReference type="NCBI Taxonomy" id="1125712"/>
    <lineage>
        <taxon>Bacteria</taxon>
        <taxon>Bacillati</taxon>
        <taxon>Actinomycetota</taxon>
        <taxon>Coriobacteriia</taxon>
        <taxon>Coriobacteriales</taxon>
        <taxon>Atopobiaceae</taxon>
        <taxon>Olsenella</taxon>
    </lineage>
</organism>
<dbReference type="AlphaFoldDB" id="U2V911"/>
<dbReference type="GO" id="GO:0003729">
    <property type="term" value="F:mRNA binding"/>
    <property type="evidence" value="ECO:0007669"/>
    <property type="project" value="InterPro"/>
</dbReference>
<dbReference type="InterPro" id="IPR012933">
    <property type="entry name" value="HicA_mRNA_interferase"/>
</dbReference>
<dbReference type="SUPFAM" id="SSF54786">
    <property type="entry name" value="YcfA/nrd intein domain"/>
    <property type="match status" value="1"/>
</dbReference>
<protein>
    <submittedName>
        <fullName evidence="8">YcfA-like protein</fullName>
    </submittedName>
</protein>
<dbReference type="GO" id="GO:0016787">
    <property type="term" value="F:hydrolase activity"/>
    <property type="evidence" value="ECO:0007669"/>
    <property type="project" value="UniProtKB-KW"/>
</dbReference>
<dbReference type="Proteomes" id="UP000016638">
    <property type="component" value="Unassembled WGS sequence"/>
</dbReference>
<evidence type="ECO:0000256" key="3">
    <source>
        <dbReference type="ARBA" id="ARBA00022722"/>
    </source>
</evidence>
<evidence type="ECO:0000256" key="6">
    <source>
        <dbReference type="ARBA" id="ARBA00022884"/>
    </source>
</evidence>
<keyword evidence="5" id="KW-0378">Hydrolase</keyword>
<comment type="caution">
    <text evidence="8">The sequence shown here is derived from an EMBL/GenBank/DDBJ whole genome shotgun (WGS) entry which is preliminary data.</text>
</comment>
<dbReference type="OrthoDB" id="3432003at2"/>
<keyword evidence="6" id="KW-0694">RNA-binding</keyword>
<dbReference type="RefSeq" id="WP_021725705.1">
    <property type="nucleotide sequence ID" value="NZ_AWEZ01000036.1"/>
</dbReference>
<reference evidence="8 9" key="1">
    <citation type="submission" date="2013-08" db="EMBL/GenBank/DDBJ databases">
        <authorList>
            <person name="Durkin A.S."/>
            <person name="Haft D.R."/>
            <person name="McCorrison J."/>
            <person name="Torralba M."/>
            <person name="Gillis M."/>
            <person name="Haft D.H."/>
            <person name="Methe B."/>
            <person name="Sutton G."/>
            <person name="Nelson K.E."/>
        </authorList>
    </citation>
    <scope>NUCLEOTIDE SEQUENCE [LARGE SCALE GENOMIC DNA]</scope>
    <source>
        <strain evidence="8 9">F0195</strain>
    </source>
</reference>
<comment type="similarity">
    <text evidence="1">Belongs to the HicA mRNA interferase family.</text>
</comment>